<evidence type="ECO:0000256" key="1">
    <source>
        <dbReference type="ARBA" id="ARBA00022821"/>
    </source>
</evidence>
<keyword evidence="3" id="KW-1185">Reference proteome</keyword>
<name>A0AAW2D9L0_9ROSI</name>
<protein>
    <recommendedName>
        <fullName evidence="4">CC-NBS-LRR protein</fullName>
    </recommendedName>
</protein>
<dbReference type="AlphaFoldDB" id="A0AAW2D9L0"/>
<sequence length="174" mass="19594">MGVKPFRCLKTLWFEDLPNWVHWIPATNEGEEFPSLQELQIQGCRELIGSLPKHLGSLTKLVVFGCRKLKALIPRVPTLKEMKPHCLDALTTLPEELLGGNSCFQQLEIVNCPTRFLFWSRLPNLEVLDKGLQDLTSLETLEINYCEKLKSMPAGGLPTTHTSLLITECLLLGP</sequence>
<dbReference type="EMBL" id="JAZDWU010000003">
    <property type="protein sequence ID" value="KAL0007016.1"/>
    <property type="molecule type" value="Genomic_DNA"/>
</dbReference>
<dbReference type="InterPro" id="IPR032675">
    <property type="entry name" value="LRR_dom_sf"/>
</dbReference>
<evidence type="ECO:0000313" key="3">
    <source>
        <dbReference type="Proteomes" id="UP001459277"/>
    </source>
</evidence>
<dbReference type="Proteomes" id="UP001459277">
    <property type="component" value="Unassembled WGS sequence"/>
</dbReference>
<keyword evidence="1" id="KW-0611">Plant defense</keyword>
<proteinExistence type="predicted"/>
<dbReference type="PANTHER" id="PTHR36766">
    <property type="entry name" value="PLANT BROAD-SPECTRUM MILDEW RESISTANCE PROTEIN RPW8"/>
    <property type="match status" value="1"/>
</dbReference>
<gene>
    <name evidence="2" type="ORF">SO802_008518</name>
</gene>
<organism evidence="2 3">
    <name type="scientific">Lithocarpus litseifolius</name>
    <dbReference type="NCBI Taxonomy" id="425828"/>
    <lineage>
        <taxon>Eukaryota</taxon>
        <taxon>Viridiplantae</taxon>
        <taxon>Streptophyta</taxon>
        <taxon>Embryophyta</taxon>
        <taxon>Tracheophyta</taxon>
        <taxon>Spermatophyta</taxon>
        <taxon>Magnoliopsida</taxon>
        <taxon>eudicotyledons</taxon>
        <taxon>Gunneridae</taxon>
        <taxon>Pentapetalae</taxon>
        <taxon>rosids</taxon>
        <taxon>fabids</taxon>
        <taxon>Fagales</taxon>
        <taxon>Fagaceae</taxon>
        <taxon>Lithocarpus</taxon>
    </lineage>
</organism>
<evidence type="ECO:0008006" key="4">
    <source>
        <dbReference type="Google" id="ProtNLM"/>
    </source>
</evidence>
<dbReference type="Gene3D" id="3.80.10.10">
    <property type="entry name" value="Ribonuclease Inhibitor"/>
    <property type="match status" value="1"/>
</dbReference>
<dbReference type="SUPFAM" id="SSF52058">
    <property type="entry name" value="L domain-like"/>
    <property type="match status" value="1"/>
</dbReference>
<dbReference type="PANTHER" id="PTHR36766:SF70">
    <property type="entry name" value="DISEASE RESISTANCE PROTEIN RGA4"/>
    <property type="match status" value="1"/>
</dbReference>
<reference evidence="2 3" key="1">
    <citation type="submission" date="2024-01" db="EMBL/GenBank/DDBJ databases">
        <title>A telomere-to-telomere, gap-free genome of sweet tea (Lithocarpus litseifolius).</title>
        <authorList>
            <person name="Zhou J."/>
        </authorList>
    </citation>
    <scope>NUCLEOTIDE SEQUENCE [LARGE SCALE GENOMIC DNA]</scope>
    <source>
        <strain evidence="2">Zhou-2022a</strain>
        <tissue evidence="2">Leaf</tissue>
    </source>
</reference>
<comment type="caution">
    <text evidence="2">The sequence shown here is derived from an EMBL/GenBank/DDBJ whole genome shotgun (WGS) entry which is preliminary data.</text>
</comment>
<dbReference type="GO" id="GO:0006952">
    <property type="term" value="P:defense response"/>
    <property type="evidence" value="ECO:0007669"/>
    <property type="project" value="UniProtKB-KW"/>
</dbReference>
<accession>A0AAW2D9L0</accession>
<evidence type="ECO:0000313" key="2">
    <source>
        <dbReference type="EMBL" id="KAL0007016.1"/>
    </source>
</evidence>